<name>A0AAV5G5Y2_9BASI</name>
<evidence type="ECO:0000313" key="12">
    <source>
        <dbReference type="EMBL" id="GJN87966.1"/>
    </source>
</evidence>
<accession>A0AAV5G5Y2</accession>
<dbReference type="Gene3D" id="3.30.160.60">
    <property type="entry name" value="Classic Zinc Finger"/>
    <property type="match status" value="1"/>
</dbReference>
<comment type="function">
    <text evidence="9">Component of the spliceosomal U1 snRNP, which is essential for recognition of the pre-mRNA 5' splice-site and the subsequent assembly of the spliceosome. U1-C is directly involved in initial 5' splice-site recognition for both constitutive and regulated alternative splicing. The interaction with the 5' splice-site seems to precede base-pairing between the pre-mRNA and the U1 snRNA. Stimulates commitment or early (E) complex formation by stabilizing the base pairing of the 5' end of the U1 snRNA and the 5' splice-site region.</text>
</comment>
<evidence type="ECO:0000259" key="11">
    <source>
        <dbReference type="PROSITE" id="PS50171"/>
    </source>
</evidence>
<evidence type="ECO:0000256" key="10">
    <source>
        <dbReference type="SAM" id="MobiDB-lite"/>
    </source>
</evidence>
<comment type="caution">
    <text evidence="12">The sequence shown here is derived from an EMBL/GenBank/DDBJ whole genome shotgun (WGS) entry which is preliminary data.</text>
</comment>
<dbReference type="SUPFAM" id="SSF57667">
    <property type="entry name" value="beta-beta-alpha zinc fingers"/>
    <property type="match status" value="1"/>
</dbReference>
<feature type="compositionally biased region" description="Pro residues" evidence="10">
    <location>
        <begin position="166"/>
        <end position="188"/>
    </location>
</feature>
<dbReference type="InterPro" id="IPR000690">
    <property type="entry name" value="Matrin/U1-C_Znf_C2H2"/>
</dbReference>
<dbReference type="GO" id="GO:0030627">
    <property type="term" value="F:pre-mRNA 5'-splice site binding"/>
    <property type="evidence" value="ECO:0007669"/>
    <property type="project" value="InterPro"/>
</dbReference>
<dbReference type="AlphaFoldDB" id="A0AAV5G5Y2"/>
<dbReference type="GO" id="GO:0000243">
    <property type="term" value="C:commitment complex"/>
    <property type="evidence" value="ECO:0007669"/>
    <property type="project" value="UniProtKB-UniRule"/>
</dbReference>
<dbReference type="SMART" id="SM00451">
    <property type="entry name" value="ZnF_U1"/>
    <property type="match status" value="1"/>
</dbReference>
<dbReference type="GO" id="GO:0030619">
    <property type="term" value="F:U1 snRNA binding"/>
    <property type="evidence" value="ECO:0007669"/>
    <property type="project" value="UniProtKB-UniRule"/>
</dbReference>
<feature type="compositionally biased region" description="Pro residues" evidence="10">
    <location>
        <begin position="135"/>
        <end position="152"/>
    </location>
</feature>
<comment type="similarity">
    <text evidence="9">Belongs to the U1 small nuclear ribonucleoprotein C family.</text>
</comment>
<evidence type="ECO:0000313" key="13">
    <source>
        <dbReference type="Proteomes" id="UP001342314"/>
    </source>
</evidence>
<keyword evidence="3 9" id="KW-0863">Zinc-finger</keyword>
<dbReference type="Pfam" id="PF06220">
    <property type="entry name" value="zf-U1"/>
    <property type="match status" value="1"/>
</dbReference>
<feature type="region of interest" description="Disordered" evidence="10">
    <location>
        <begin position="100"/>
        <end position="235"/>
    </location>
</feature>
<evidence type="ECO:0000256" key="3">
    <source>
        <dbReference type="ARBA" id="ARBA00022771"/>
    </source>
</evidence>
<dbReference type="GO" id="GO:0000395">
    <property type="term" value="P:mRNA 5'-splice site recognition"/>
    <property type="evidence" value="ECO:0007669"/>
    <property type="project" value="UniProtKB-UniRule"/>
</dbReference>
<keyword evidence="2 9" id="KW-0479">Metal-binding</keyword>
<feature type="compositionally biased region" description="Pro residues" evidence="10">
    <location>
        <begin position="196"/>
        <end position="206"/>
    </location>
</feature>
<evidence type="ECO:0000256" key="1">
    <source>
        <dbReference type="ARBA" id="ARBA00004123"/>
    </source>
</evidence>
<dbReference type="InterPro" id="IPR003604">
    <property type="entry name" value="Matrin/U1-like-C_Znf_C2H2"/>
</dbReference>
<proteinExistence type="inferred from homology"/>
<evidence type="ECO:0000256" key="9">
    <source>
        <dbReference type="HAMAP-Rule" id="MF_03153"/>
    </source>
</evidence>
<dbReference type="GO" id="GO:0000387">
    <property type="term" value="P:spliceosomal snRNP assembly"/>
    <property type="evidence" value="ECO:0007669"/>
    <property type="project" value="UniProtKB-UniRule"/>
</dbReference>
<protein>
    <recommendedName>
        <fullName evidence="9">U1 small nuclear ribonucleoprotein C</fullName>
        <shortName evidence="9">U1 snRNP C</shortName>
        <shortName evidence="9">U1-C</shortName>
        <shortName evidence="9">U1C</shortName>
    </recommendedName>
</protein>
<dbReference type="GO" id="GO:0005685">
    <property type="term" value="C:U1 snRNP"/>
    <property type="evidence" value="ECO:0007669"/>
    <property type="project" value="UniProtKB-UniRule"/>
</dbReference>
<feature type="compositionally biased region" description="Pro residues" evidence="10">
    <location>
        <begin position="117"/>
        <end position="128"/>
    </location>
</feature>
<dbReference type="PANTHER" id="PTHR31148:SF1">
    <property type="entry name" value="U1 SMALL NUCLEAR RIBONUCLEOPROTEIN C"/>
    <property type="match status" value="1"/>
</dbReference>
<sequence>MGKYYCDYCDVFLTHDSASVRRAHNSGRNHLSNVRDYYANLGSDRAQALIDEICRKYEHGGGGQARILQMGPGGLPSSMGNLAFVAPGGGAPPPMRFAGPPMGGLPGSPAPGMGMGGPPPPMGFPPGPGGGTPGGGPPPMRFGAGGPPPPQPNFGGPPGGAGFGGAPPPGFRPPPGGMPPPGFFPPGAPGATASAPPAPAPGPDAPPAAGGGGGGGGGKLINGLNPERARMLGMI</sequence>
<dbReference type="FunFam" id="3.30.160.60:FF:000059">
    <property type="entry name" value="U1 small nuclear ribonucleoprotein C"/>
    <property type="match status" value="1"/>
</dbReference>
<dbReference type="GO" id="GO:0071004">
    <property type="term" value="C:U2-type prespliceosome"/>
    <property type="evidence" value="ECO:0007669"/>
    <property type="project" value="UniProtKB-UniRule"/>
</dbReference>
<evidence type="ECO:0000256" key="8">
    <source>
        <dbReference type="ARBA" id="ARBA00046357"/>
    </source>
</evidence>
<comment type="subunit">
    <text evidence="8">Component of the U1 snRNP. The U1 snRNP is composed of the U1 snRNA and the 7 core Sm proteins SNRPB, SNRPD1, SNRPD2, SNRPD3, SNRPE, SNRPF and SNRPG that assemble in a heptameric protein ring on the Sm site of the small nuclear RNA to form the core snRNP, and at least 3 U1 snRNP-specific proteins SNRNP70/U1-70K, SNRPA/U1-A and SNRPC/U1-C. SNRPC/U1-C interacts with U1 snRNA and the 5' splice-site region of the pre-mRNA. Interacts (via N-terminus) with TIA1 (via C-terminus); thereby promoting spliceosomal U1 snRNP recruitment to 5' splice sites.</text>
</comment>
<feature type="compositionally biased region" description="Gly residues" evidence="10">
    <location>
        <begin position="156"/>
        <end position="165"/>
    </location>
</feature>
<organism evidence="12 13">
    <name type="scientific">Rhodotorula paludigena</name>
    <dbReference type="NCBI Taxonomy" id="86838"/>
    <lineage>
        <taxon>Eukaryota</taxon>
        <taxon>Fungi</taxon>
        <taxon>Dikarya</taxon>
        <taxon>Basidiomycota</taxon>
        <taxon>Pucciniomycotina</taxon>
        <taxon>Microbotryomycetes</taxon>
        <taxon>Sporidiobolales</taxon>
        <taxon>Sporidiobolaceae</taxon>
        <taxon>Rhodotorula</taxon>
    </lineage>
</organism>
<dbReference type="HAMAP" id="MF_03153">
    <property type="entry name" value="U1_C"/>
    <property type="match status" value="1"/>
</dbReference>
<keyword evidence="7 9" id="KW-0687">Ribonucleoprotein</keyword>
<dbReference type="PANTHER" id="PTHR31148">
    <property type="entry name" value="U1 SMALL NUCLEAR RIBONUCLEOPROTEIN C"/>
    <property type="match status" value="1"/>
</dbReference>
<dbReference type="InterPro" id="IPR036236">
    <property type="entry name" value="Znf_C2H2_sf"/>
</dbReference>
<dbReference type="PROSITE" id="PS50171">
    <property type="entry name" value="ZF_MATRIN"/>
    <property type="match status" value="1"/>
</dbReference>
<comment type="subcellular location">
    <subcellularLocation>
        <location evidence="1 9">Nucleus</location>
    </subcellularLocation>
</comment>
<evidence type="ECO:0000256" key="4">
    <source>
        <dbReference type="ARBA" id="ARBA00022833"/>
    </source>
</evidence>
<keyword evidence="5 9" id="KW-0694">RNA-binding</keyword>
<dbReference type="GO" id="GO:0003729">
    <property type="term" value="F:mRNA binding"/>
    <property type="evidence" value="ECO:0007669"/>
    <property type="project" value="UniProtKB-UniRule"/>
</dbReference>
<reference evidence="12 13" key="1">
    <citation type="submission" date="2021-12" db="EMBL/GenBank/DDBJ databases">
        <title>High titer production of polyol ester of fatty acids by Rhodotorula paludigena BS15 towards product separation-free biomass refinery.</title>
        <authorList>
            <person name="Mano J."/>
            <person name="Ono H."/>
            <person name="Tanaka T."/>
            <person name="Naito K."/>
            <person name="Sushida H."/>
            <person name="Ike M."/>
            <person name="Tokuyasu K."/>
            <person name="Kitaoka M."/>
        </authorList>
    </citation>
    <scope>NUCLEOTIDE SEQUENCE [LARGE SCALE GENOMIC DNA]</scope>
    <source>
        <strain evidence="12 13">BS15</strain>
    </source>
</reference>
<dbReference type="InterPro" id="IPR017340">
    <property type="entry name" value="U1_snRNP-C"/>
</dbReference>
<feature type="domain" description="Matrin-type" evidence="11">
    <location>
        <begin position="4"/>
        <end position="36"/>
    </location>
</feature>
<evidence type="ECO:0000256" key="7">
    <source>
        <dbReference type="ARBA" id="ARBA00023274"/>
    </source>
</evidence>
<keyword evidence="13" id="KW-1185">Reference proteome</keyword>
<evidence type="ECO:0000256" key="2">
    <source>
        <dbReference type="ARBA" id="ARBA00022723"/>
    </source>
</evidence>
<keyword evidence="4 9" id="KW-0862">Zinc</keyword>
<gene>
    <name evidence="12" type="ORF">Rhopal_000921-T1</name>
</gene>
<dbReference type="InterPro" id="IPR013085">
    <property type="entry name" value="U1-CZ_Znf_C2H2"/>
</dbReference>
<dbReference type="EMBL" id="BQKY01000002">
    <property type="protein sequence ID" value="GJN87966.1"/>
    <property type="molecule type" value="Genomic_DNA"/>
</dbReference>
<keyword evidence="6 9" id="KW-0539">Nucleus</keyword>
<feature type="compositionally biased region" description="Gly residues" evidence="10">
    <location>
        <begin position="209"/>
        <end position="220"/>
    </location>
</feature>
<dbReference type="GO" id="GO:0008270">
    <property type="term" value="F:zinc ion binding"/>
    <property type="evidence" value="ECO:0007669"/>
    <property type="project" value="UniProtKB-UniRule"/>
</dbReference>
<dbReference type="Proteomes" id="UP001342314">
    <property type="component" value="Unassembled WGS sequence"/>
</dbReference>
<comment type="subunit">
    <text evidence="9">U1 snRNP is composed of the 7 core Sm proteins B/B', D1, D2, D3, E, F and G that assemble in a heptameric protein ring on the Sm site of the small nuclear RNA to form the core snRNP, and at least 3 U1 snRNP-specific proteins U1-70K, U1-A and U1-C. U1-C interacts with U1 snRNA and the 5' splice-site region of the pre-mRNA.</text>
</comment>
<evidence type="ECO:0000256" key="6">
    <source>
        <dbReference type="ARBA" id="ARBA00023242"/>
    </source>
</evidence>
<evidence type="ECO:0000256" key="5">
    <source>
        <dbReference type="ARBA" id="ARBA00022884"/>
    </source>
</evidence>